<dbReference type="InterPro" id="IPR043137">
    <property type="entry name" value="GGT_ssub_C"/>
</dbReference>
<dbReference type="Gene3D" id="3.60.20.40">
    <property type="match status" value="2"/>
</dbReference>
<accession>A0A183CUB6</accession>
<evidence type="ECO:0000256" key="2">
    <source>
        <dbReference type="PIRSR" id="PIRSR600101-2"/>
    </source>
</evidence>
<dbReference type="Proteomes" id="UP000271098">
    <property type="component" value="Unassembled WGS sequence"/>
</dbReference>
<dbReference type="AlphaFoldDB" id="A0A183CUB6"/>
<feature type="binding site" evidence="2">
    <location>
        <position position="165"/>
    </location>
    <ligand>
        <name>L-glutamate</name>
        <dbReference type="ChEBI" id="CHEBI:29985"/>
    </ligand>
</feature>
<dbReference type="SUPFAM" id="SSF56235">
    <property type="entry name" value="N-terminal nucleophile aminohydrolases (Ntn hydrolases)"/>
    <property type="match status" value="1"/>
</dbReference>
<evidence type="ECO:0000313" key="5">
    <source>
        <dbReference type="WBParaSite" id="GPUH_0000005601-mRNA-1"/>
    </source>
</evidence>
<dbReference type="InterPro" id="IPR000101">
    <property type="entry name" value="GGT_peptidase"/>
</dbReference>
<reference evidence="3 4" key="2">
    <citation type="submission" date="2018-11" db="EMBL/GenBank/DDBJ databases">
        <authorList>
            <consortium name="Pathogen Informatics"/>
        </authorList>
    </citation>
    <scope>NUCLEOTIDE SEQUENCE [LARGE SCALE GENOMIC DNA]</scope>
</reference>
<dbReference type="PRINTS" id="PR01210">
    <property type="entry name" value="GGTRANSPTASE"/>
</dbReference>
<dbReference type="GO" id="GO:0005886">
    <property type="term" value="C:plasma membrane"/>
    <property type="evidence" value="ECO:0007669"/>
    <property type="project" value="TreeGrafter"/>
</dbReference>
<dbReference type="PANTHER" id="PTHR11686:SF46">
    <property type="entry name" value="GAMMA-GLUTAMYLTRANSPEPTIDASE 1"/>
    <property type="match status" value="1"/>
</dbReference>
<sequence length="287" mass="32103">MHQAMPVGALKSVRVARLSFREKKCVLQKLRPAQRYSEFYGRKGEVDLDDPLLYHRLIEAEKFAYAQRAKLGDPAYVPEALQLAQNMTRSSYSKLIMSLIKETSQPLEAYTDTLLHLPDDHGTSHVSAIDKDSNAVACTSTINQIFGSMRISPTLGIVWNDEMDDFSIPGTSNAFGIAPSPANYIEPGKRPMSTTAQAVIRMLLFNQTVKEAIDAPRLHNQFLPPVTLYESSFPEEIIANLTNAREQNMTSTEKLKCVVQALLVGDDDYIYGNSDFRRQTSTYPSGF</sequence>
<evidence type="ECO:0000313" key="3">
    <source>
        <dbReference type="EMBL" id="VDK27225.1"/>
    </source>
</evidence>
<dbReference type="WBParaSite" id="GPUH_0000005601-mRNA-1">
    <property type="protein sequence ID" value="GPUH_0000005601-mRNA-1"/>
    <property type="gene ID" value="GPUH_0000005601"/>
</dbReference>
<dbReference type="GO" id="GO:0036374">
    <property type="term" value="F:glutathione hydrolase activity"/>
    <property type="evidence" value="ECO:0007669"/>
    <property type="project" value="InterPro"/>
</dbReference>
<evidence type="ECO:0000313" key="4">
    <source>
        <dbReference type="Proteomes" id="UP000271098"/>
    </source>
</evidence>
<organism evidence="5">
    <name type="scientific">Gongylonema pulchrum</name>
    <dbReference type="NCBI Taxonomy" id="637853"/>
    <lineage>
        <taxon>Eukaryota</taxon>
        <taxon>Metazoa</taxon>
        <taxon>Ecdysozoa</taxon>
        <taxon>Nematoda</taxon>
        <taxon>Chromadorea</taxon>
        <taxon>Rhabditida</taxon>
        <taxon>Spirurina</taxon>
        <taxon>Spiruromorpha</taxon>
        <taxon>Spiruroidea</taxon>
        <taxon>Gongylonematidae</taxon>
        <taxon>Gongylonema</taxon>
    </lineage>
</organism>
<dbReference type="GO" id="GO:0006751">
    <property type="term" value="P:glutathione catabolic process"/>
    <property type="evidence" value="ECO:0007669"/>
    <property type="project" value="InterPro"/>
</dbReference>
<keyword evidence="4" id="KW-1185">Reference proteome</keyword>
<protein>
    <submittedName>
        <fullName evidence="5">Amidase domain-containing protein</fullName>
    </submittedName>
</protein>
<dbReference type="InterPro" id="IPR029055">
    <property type="entry name" value="Ntn_hydrolases_N"/>
</dbReference>
<dbReference type="InterPro" id="IPR043138">
    <property type="entry name" value="GGT_lsub"/>
</dbReference>
<proteinExistence type="predicted"/>
<name>A0A183CUB6_9BILA</name>
<dbReference type="PANTHER" id="PTHR11686">
    <property type="entry name" value="GAMMA GLUTAMYL TRANSPEPTIDASE"/>
    <property type="match status" value="1"/>
</dbReference>
<feature type="binding site" evidence="2">
    <location>
        <begin position="141"/>
        <end position="143"/>
    </location>
    <ligand>
        <name>L-glutamate</name>
        <dbReference type="ChEBI" id="CHEBI:29985"/>
    </ligand>
</feature>
<evidence type="ECO:0000256" key="1">
    <source>
        <dbReference type="PIRSR" id="PIRSR600101-1"/>
    </source>
</evidence>
<gene>
    <name evidence="3" type="ORF">GPUH_LOCUS57</name>
</gene>
<dbReference type="Pfam" id="PF01019">
    <property type="entry name" value="G_glu_transpept"/>
    <property type="match status" value="1"/>
</dbReference>
<feature type="active site" description="Nucleophile" evidence="1">
    <location>
        <position position="123"/>
    </location>
</feature>
<reference evidence="5" key="1">
    <citation type="submission" date="2016-06" db="UniProtKB">
        <authorList>
            <consortium name="WormBaseParasite"/>
        </authorList>
    </citation>
    <scope>IDENTIFICATION</scope>
</reference>
<dbReference type="Gene3D" id="1.10.246.130">
    <property type="match status" value="1"/>
</dbReference>
<dbReference type="EMBL" id="UYRT01000038">
    <property type="protein sequence ID" value="VDK27225.1"/>
    <property type="molecule type" value="Genomic_DNA"/>
</dbReference>
<dbReference type="OrthoDB" id="1081007at2759"/>